<accession>A0ABS8N6S5</accession>
<gene>
    <name evidence="1" type="ORF">LN736_11715</name>
</gene>
<comment type="caution">
    <text evidence="1">The sequence shown here is derived from an EMBL/GenBank/DDBJ whole genome shotgun (WGS) entry which is preliminary data.</text>
</comment>
<dbReference type="RefSeq" id="WP_229981577.1">
    <property type="nucleotide sequence ID" value="NZ_JAJJPB010000015.1"/>
</dbReference>
<keyword evidence="2" id="KW-1185">Reference proteome</keyword>
<evidence type="ECO:0000313" key="2">
    <source>
        <dbReference type="Proteomes" id="UP001165422"/>
    </source>
</evidence>
<organism evidence="1 2">
    <name type="scientific">Clostridium aromativorans</name>
    <dbReference type="NCBI Taxonomy" id="2836848"/>
    <lineage>
        <taxon>Bacteria</taxon>
        <taxon>Bacillati</taxon>
        <taxon>Bacillota</taxon>
        <taxon>Clostridia</taxon>
        <taxon>Eubacteriales</taxon>
        <taxon>Clostridiaceae</taxon>
        <taxon>Clostridium</taxon>
    </lineage>
</organism>
<proteinExistence type="predicted"/>
<sequence length="46" mass="5170">MNCKIEKMTEKQLESINTGKAGFQIGLPAWHDVVLMEHRSKSVGIN</sequence>
<name>A0ABS8N6S5_9CLOT</name>
<evidence type="ECO:0000313" key="1">
    <source>
        <dbReference type="EMBL" id="MCC9295525.1"/>
    </source>
</evidence>
<protein>
    <recommendedName>
        <fullName evidence="3">Bacteriocin</fullName>
    </recommendedName>
</protein>
<dbReference type="Proteomes" id="UP001165422">
    <property type="component" value="Unassembled WGS sequence"/>
</dbReference>
<evidence type="ECO:0008006" key="3">
    <source>
        <dbReference type="Google" id="ProtNLM"/>
    </source>
</evidence>
<dbReference type="EMBL" id="JAJJPB010000015">
    <property type="protein sequence ID" value="MCC9295525.1"/>
    <property type="molecule type" value="Genomic_DNA"/>
</dbReference>
<reference evidence="1" key="1">
    <citation type="submission" date="2021-11" db="EMBL/GenBank/DDBJ databases">
        <authorList>
            <person name="Qingchun L."/>
            <person name="Dong Z."/>
            <person name="Zongwei Q."/>
            <person name="Jia Z."/>
            <person name="Duotao L."/>
        </authorList>
    </citation>
    <scope>NUCLEOTIDE SEQUENCE</scope>
    <source>
        <strain evidence="1">WLY-B-L2</strain>
    </source>
</reference>